<proteinExistence type="predicted"/>
<evidence type="ECO:0000313" key="3">
    <source>
        <dbReference type="Proteomes" id="UP000178248"/>
    </source>
</evidence>
<gene>
    <name evidence="2" type="ORF">A3B30_00595</name>
</gene>
<dbReference type="Gene3D" id="3.40.960.10">
    <property type="entry name" value="VSR Endonuclease"/>
    <property type="match status" value="1"/>
</dbReference>
<organism evidence="2 3">
    <name type="scientific">Candidatus Komeilibacteria bacterium RIFCSPLOWO2_01_FULL_52_15</name>
    <dbReference type="NCBI Taxonomy" id="1798551"/>
    <lineage>
        <taxon>Bacteria</taxon>
        <taxon>Candidatus Komeiliibacteriota</taxon>
    </lineage>
</organism>
<reference evidence="2 3" key="1">
    <citation type="journal article" date="2016" name="Nat. Commun.">
        <title>Thousands of microbial genomes shed light on interconnected biogeochemical processes in an aquifer system.</title>
        <authorList>
            <person name="Anantharaman K."/>
            <person name="Brown C.T."/>
            <person name="Hug L.A."/>
            <person name="Sharon I."/>
            <person name="Castelle C.J."/>
            <person name="Probst A.J."/>
            <person name="Thomas B.C."/>
            <person name="Singh A."/>
            <person name="Wilkins M.J."/>
            <person name="Karaoz U."/>
            <person name="Brodie E.L."/>
            <person name="Williams K.H."/>
            <person name="Hubbard S.S."/>
            <person name="Banfield J.F."/>
        </authorList>
    </citation>
    <scope>NUCLEOTIDE SEQUENCE [LARGE SCALE GENOMIC DNA]</scope>
</reference>
<dbReference type="PANTHER" id="PTHR38590">
    <property type="entry name" value="BLL0828 PROTEIN"/>
    <property type="match status" value="1"/>
</dbReference>
<feature type="domain" description="DUF559" evidence="1">
    <location>
        <begin position="7"/>
        <end position="114"/>
    </location>
</feature>
<evidence type="ECO:0000259" key="1">
    <source>
        <dbReference type="Pfam" id="PF04480"/>
    </source>
</evidence>
<name>A0A1G2BR90_9BACT</name>
<accession>A0A1G2BR90</accession>
<dbReference type="Proteomes" id="UP000178248">
    <property type="component" value="Unassembled WGS sequence"/>
</dbReference>
<protein>
    <recommendedName>
        <fullName evidence="1">DUF559 domain-containing protein</fullName>
    </recommendedName>
</protein>
<dbReference type="InterPro" id="IPR011335">
    <property type="entry name" value="Restrct_endonuc-II-like"/>
</dbReference>
<dbReference type="CDD" id="cd01038">
    <property type="entry name" value="Endonuclease_DUF559"/>
    <property type="match status" value="1"/>
</dbReference>
<dbReference type="STRING" id="1798551.A3B30_00595"/>
<comment type="caution">
    <text evidence="2">The sequence shown here is derived from an EMBL/GenBank/DDBJ whole genome shotgun (WGS) entry which is preliminary data.</text>
</comment>
<dbReference type="InterPro" id="IPR047216">
    <property type="entry name" value="Endonuclease_DUF559_bact"/>
</dbReference>
<dbReference type="Pfam" id="PF04480">
    <property type="entry name" value="DUF559"/>
    <property type="match status" value="1"/>
</dbReference>
<dbReference type="PANTHER" id="PTHR38590:SF1">
    <property type="entry name" value="BLL0828 PROTEIN"/>
    <property type="match status" value="1"/>
</dbReference>
<dbReference type="SUPFAM" id="SSF52980">
    <property type="entry name" value="Restriction endonuclease-like"/>
    <property type="match status" value="1"/>
</dbReference>
<dbReference type="InterPro" id="IPR007569">
    <property type="entry name" value="DUF559"/>
</dbReference>
<sequence>MYNHLNLKEHRRTLRRRQTEAERILWQRLRNRQLEGLKFFRQYSVGSFILDFYCPIERLAIEVDGGQHMQDAGTSHDKQRTEYLNKRKIKVLRFWNNEITKNIEGVIGKVVSEISSNPLTPPYSKGEKN</sequence>
<evidence type="ECO:0000313" key="2">
    <source>
        <dbReference type="EMBL" id="OGY90727.1"/>
    </source>
</evidence>
<dbReference type="EMBL" id="MHKM01000037">
    <property type="protein sequence ID" value="OGY90727.1"/>
    <property type="molecule type" value="Genomic_DNA"/>
</dbReference>
<dbReference type="AlphaFoldDB" id="A0A1G2BR90"/>